<keyword evidence="7 10" id="KW-0804">Transcription</keyword>
<dbReference type="InterPro" id="IPR001628">
    <property type="entry name" value="Znf_hrmn_rcpt"/>
</dbReference>
<feature type="domain" description="NR LBD" evidence="12">
    <location>
        <begin position="158"/>
        <end position="409"/>
    </location>
</feature>
<name>A0A1W0WKZ5_HYPEX</name>
<dbReference type="GO" id="GO:0048384">
    <property type="term" value="P:retinoic acid receptor signaling pathway"/>
    <property type="evidence" value="ECO:0007669"/>
    <property type="project" value="TreeGrafter"/>
</dbReference>
<dbReference type="Gene3D" id="3.30.50.10">
    <property type="entry name" value="Erythroid Transcription Factor GATA-1, subunit A"/>
    <property type="match status" value="1"/>
</dbReference>
<evidence type="ECO:0000256" key="3">
    <source>
        <dbReference type="ARBA" id="ARBA00022771"/>
    </source>
</evidence>
<keyword evidence="3 10" id="KW-0863">Zinc-finger</keyword>
<evidence type="ECO:0000256" key="4">
    <source>
        <dbReference type="ARBA" id="ARBA00022833"/>
    </source>
</evidence>
<dbReference type="FunFam" id="3.30.50.10:FF:000030">
    <property type="entry name" value="Nuclear Hormone Receptor family"/>
    <property type="match status" value="1"/>
</dbReference>
<comment type="similarity">
    <text evidence="1">Belongs to the nuclear hormone receptor family. NR1 subfamily.</text>
</comment>
<dbReference type="InterPro" id="IPR050234">
    <property type="entry name" value="Nuclear_hormone_rcpt_NR1"/>
</dbReference>
<reference evidence="14" key="1">
    <citation type="submission" date="2017-01" db="EMBL/GenBank/DDBJ databases">
        <title>Comparative genomics of anhydrobiosis in the tardigrade Hypsibius dujardini.</title>
        <authorList>
            <person name="Yoshida Y."/>
            <person name="Koutsovoulos G."/>
            <person name="Laetsch D."/>
            <person name="Stevens L."/>
            <person name="Kumar S."/>
            <person name="Horikawa D."/>
            <person name="Ishino K."/>
            <person name="Komine S."/>
            <person name="Tomita M."/>
            <person name="Blaxter M."/>
            <person name="Arakawa K."/>
        </authorList>
    </citation>
    <scope>NUCLEOTIDE SEQUENCE [LARGE SCALE GENOMIC DNA]</scope>
    <source>
        <strain evidence="14">Z151</strain>
    </source>
</reference>
<dbReference type="AlphaFoldDB" id="A0A1W0WKZ5"/>
<dbReference type="InterPro" id="IPR013088">
    <property type="entry name" value="Znf_NHR/GATA"/>
</dbReference>
<dbReference type="InterPro" id="IPR001728">
    <property type="entry name" value="ThyrH_rcpt"/>
</dbReference>
<comment type="subcellular location">
    <subcellularLocation>
        <location evidence="10">Nucleus</location>
    </subcellularLocation>
</comment>
<dbReference type="PROSITE" id="PS00031">
    <property type="entry name" value="NUCLEAR_REC_DBD_1"/>
    <property type="match status" value="1"/>
</dbReference>
<gene>
    <name evidence="13" type="ORF">BV898_10046</name>
</gene>
<evidence type="ECO:0000256" key="9">
    <source>
        <dbReference type="ARBA" id="ARBA00023242"/>
    </source>
</evidence>
<dbReference type="Pfam" id="PF00105">
    <property type="entry name" value="zf-C4"/>
    <property type="match status" value="1"/>
</dbReference>
<dbReference type="GO" id="GO:0000122">
    <property type="term" value="P:negative regulation of transcription by RNA polymerase II"/>
    <property type="evidence" value="ECO:0007669"/>
    <property type="project" value="TreeGrafter"/>
</dbReference>
<evidence type="ECO:0000313" key="13">
    <source>
        <dbReference type="EMBL" id="OQV15793.1"/>
    </source>
</evidence>
<dbReference type="PRINTS" id="PR00047">
    <property type="entry name" value="STROIDFINGER"/>
</dbReference>
<evidence type="ECO:0000256" key="1">
    <source>
        <dbReference type="ARBA" id="ARBA00008092"/>
    </source>
</evidence>
<keyword evidence="9 10" id="KW-0539">Nucleus</keyword>
<dbReference type="SMART" id="SM00399">
    <property type="entry name" value="ZnF_C4"/>
    <property type="match status" value="1"/>
</dbReference>
<dbReference type="GO" id="GO:0004879">
    <property type="term" value="F:nuclear receptor activity"/>
    <property type="evidence" value="ECO:0007669"/>
    <property type="project" value="InterPro"/>
</dbReference>
<dbReference type="CDD" id="cd06961">
    <property type="entry name" value="NR_DBD_TR"/>
    <property type="match status" value="1"/>
</dbReference>
<keyword evidence="4 10" id="KW-0862">Zinc</keyword>
<feature type="domain" description="Nuclear receptor" evidence="11">
    <location>
        <begin position="44"/>
        <end position="119"/>
    </location>
</feature>
<dbReference type="GO" id="GO:0045944">
    <property type="term" value="P:positive regulation of transcription by RNA polymerase II"/>
    <property type="evidence" value="ECO:0007669"/>
    <property type="project" value="TreeGrafter"/>
</dbReference>
<accession>A0A1W0WKZ5</accession>
<dbReference type="GO" id="GO:0008270">
    <property type="term" value="F:zinc ion binding"/>
    <property type="evidence" value="ECO:0007669"/>
    <property type="project" value="UniProtKB-KW"/>
</dbReference>
<keyword evidence="8 10" id="KW-0675">Receptor</keyword>
<evidence type="ECO:0000256" key="10">
    <source>
        <dbReference type="RuleBase" id="RU004334"/>
    </source>
</evidence>
<dbReference type="SUPFAM" id="SSF57716">
    <property type="entry name" value="Glucocorticoid receptor-like (DNA-binding domain)"/>
    <property type="match status" value="1"/>
</dbReference>
<dbReference type="PRINTS" id="PR00398">
    <property type="entry name" value="STRDHORMONER"/>
</dbReference>
<dbReference type="PROSITE" id="PS51030">
    <property type="entry name" value="NUCLEAR_REC_DBD_2"/>
    <property type="match status" value="1"/>
</dbReference>
<proteinExistence type="inferred from homology"/>
<dbReference type="GO" id="GO:0005634">
    <property type="term" value="C:nucleus"/>
    <property type="evidence" value="ECO:0007669"/>
    <property type="project" value="UniProtKB-SubCell"/>
</dbReference>
<dbReference type="InterPro" id="IPR000536">
    <property type="entry name" value="Nucl_hrmn_rcpt_lig-bd"/>
</dbReference>
<dbReference type="PANTHER" id="PTHR24082:SF330">
    <property type="entry name" value="THYROID HORMONE RECEPTOR BETA"/>
    <property type="match status" value="1"/>
</dbReference>
<evidence type="ECO:0000256" key="5">
    <source>
        <dbReference type="ARBA" id="ARBA00023015"/>
    </source>
</evidence>
<dbReference type="EMBL" id="MTYJ01000082">
    <property type="protein sequence ID" value="OQV15793.1"/>
    <property type="molecule type" value="Genomic_DNA"/>
</dbReference>
<organism evidence="13 14">
    <name type="scientific">Hypsibius exemplaris</name>
    <name type="common">Freshwater tardigrade</name>
    <dbReference type="NCBI Taxonomy" id="2072580"/>
    <lineage>
        <taxon>Eukaryota</taxon>
        <taxon>Metazoa</taxon>
        <taxon>Ecdysozoa</taxon>
        <taxon>Tardigrada</taxon>
        <taxon>Eutardigrada</taxon>
        <taxon>Parachela</taxon>
        <taxon>Hypsibioidea</taxon>
        <taxon>Hypsibiidae</taxon>
        <taxon>Hypsibius</taxon>
    </lineage>
</organism>
<dbReference type="GO" id="GO:0030154">
    <property type="term" value="P:cell differentiation"/>
    <property type="evidence" value="ECO:0007669"/>
    <property type="project" value="TreeGrafter"/>
</dbReference>
<dbReference type="PRINTS" id="PR00546">
    <property type="entry name" value="THYROIDHORMR"/>
</dbReference>
<sequence>MFLVLVPRSAPGMPPSPKGKGGVLVNLKRNGPYVPSYMNSSQGSDLCVVCGDAATGFHYRAMTCEGCKGFFRRTTQKNLKYVCKATNECKIDKITRNQCPECRYQKCLAQGMALDLVLNDKQRVAKRQLIEENREKRKLDDIRSKLIREVLEDHMTPQDRQLIQELVAAYYRVLAPQYQSLLLKVKSENCEVATSSTHRPVLPNQKDLAQMPIQRGEDMMTPAITKLIDFSAKIPGFTTLPPPDRIILLKTACLEIMLFRTALRFERATDSILFNGGLQVNANYFNHAGSAYDGLLRAIFDFAVRLASAFTDETEVALMMAIMLLGGRKGTKNLGSMEELDGIEETVFGALKRYCSEKKLNEPMRFERMIMTVTDLRHLCALNGENILSMTVDGMSDVPSILLETIFSDGN</sequence>
<keyword evidence="5 10" id="KW-0805">Transcription regulation</keyword>
<evidence type="ECO:0000313" key="14">
    <source>
        <dbReference type="Proteomes" id="UP000192578"/>
    </source>
</evidence>
<keyword evidence="14" id="KW-1185">Reference proteome</keyword>
<evidence type="ECO:0000259" key="12">
    <source>
        <dbReference type="PROSITE" id="PS51843"/>
    </source>
</evidence>
<dbReference type="GO" id="GO:0000978">
    <property type="term" value="F:RNA polymerase II cis-regulatory region sequence-specific DNA binding"/>
    <property type="evidence" value="ECO:0007669"/>
    <property type="project" value="TreeGrafter"/>
</dbReference>
<dbReference type="OrthoDB" id="6081310at2759"/>
<keyword evidence="2 10" id="KW-0479">Metal-binding</keyword>
<comment type="caution">
    <text evidence="13">The sequence shown here is derived from an EMBL/GenBank/DDBJ whole genome shotgun (WGS) entry which is preliminary data.</text>
</comment>
<dbReference type="InterPro" id="IPR035500">
    <property type="entry name" value="NHR-like_dom_sf"/>
</dbReference>
<dbReference type="Proteomes" id="UP000192578">
    <property type="component" value="Unassembled WGS sequence"/>
</dbReference>
<evidence type="ECO:0000256" key="8">
    <source>
        <dbReference type="ARBA" id="ARBA00023170"/>
    </source>
</evidence>
<keyword evidence="6 10" id="KW-0238">DNA-binding</keyword>
<evidence type="ECO:0000256" key="7">
    <source>
        <dbReference type="ARBA" id="ARBA00023163"/>
    </source>
</evidence>
<dbReference type="Pfam" id="PF00104">
    <property type="entry name" value="Hormone_recep"/>
    <property type="match status" value="1"/>
</dbReference>
<dbReference type="PROSITE" id="PS51843">
    <property type="entry name" value="NR_LBD"/>
    <property type="match status" value="1"/>
</dbReference>
<dbReference type="Gene3D" id="1.10.565.10">
    <property type="entry name" value="Retinoid X Receptor"/>
    <property type="match status" value="1"/>
</dbReference>
<dbReference type="SUPFAM" id="SSF48508">
    <property type="entry name" value="Nuclear receptor ligand-binding domain"/>
    <property type="match status" value="1"/>
</dbReference>
<protein>
    <submittedName>
        <fullName evidence="13">Thyroid hormone receptor beta</fullName>
    </submittedName>
</protein>
<dbReference type="PANTHER" id="PTHR24082">
    <property type="entry name" value="NUCLEAR HORMONE RECEPTOR"/>
    <property type="match status" value="1"/>
</dbReference>
<evidence type="ECO:0000256" key="6">
    <source>
        <dbReference type="ARBA" id="ARBA00023125"/>
    </source>
</evidence>
<evidence type="ECO:0000259" key="11">
    <source>
        <dbReference type="PROSITE" id="PS51030"/>
    </source>
</evidence>
<dbReference type="SMART" id="SM00430">
    <property type="entry name" value="HOLI"/>
    <property type="match status" value="1"/>
</dbReference>
<evidence type="ECO:0000256" key="2">
    <source>
        <dbReference type="ARBA" id="ARBA00022723"/>
    </source>
</evidence>
<dbReference type="InterPro" id="IPR001723">
    <property type="entry name" value="Nuclear_hrmn_rcpt"/>
</dbReference>